<reference evidence="1" key="1">
    <citation type="submission" date="2018-05" db="EMBL/GenBank/DDBJ databases">
        <authorList>
            <person name="Lanie J.A."/>
            <person name="Ng W.-L."/>
            <person name="Kazmierczak K.M."/>
            <person name="Andrzejewski T.M."/>
            <person name="Davidsen T.M."/>
            <person name="Wayne K.J."/>
            <person name="Tettelin H."/>
            <person name="Glass J.I."/>
            <person name="Rusch D."/>
            <person name="Podicherti R."/>
            <person name="Tsui H.-C.T."/>
            <person name="Winkler M.E."/>
        </authorList>
    </citation>
    <scope>NUCLEOTIDE SEQUENCE</scope>
</reference>
<proteinExistence type="predicted"/>
<protein>
    <submittedName>
        <fullName evidence="1">Uncharacterized protein</fullName>
    </submittedName>
</protein>
<name>A0A383C7K8_9ZZZZ</name>
<evidence type="ECO:0000313" key="1">
    <source>
        <dbReference type="EMBL" id="SVE28174.1"/>
    </source>
</evidence>
<dbReference type="EMBL" id="UINC01206514">
    <property type="protein sequence ID" value="SVE28174.1"/>
    <property type="molecule type" value="Genomic_DNA"/>
</dbReference>
<organism evidence="1">
    <name type="scientific">marine metagenome</name>
    <dbReference type="NCBI Taxonomy" id="408172"/>
    <lineage>
        <taxon>unclassified sequences</taxon>
        <taxon>metagenomes</taxon>
        <taxon>ecological metagenomes</taxon>
    </lineage>
</organism>
<sequence>MQVEAGQHAPDVDELVEKAGSMIEKLAMDNSQIRNITGVEEAPMNHYHTNQYIEETAEEVTNKGATNENVT</sequence>
<dbReference type="AlphaFoldDB" id="A0A383C7K8"/>
<feature type="non-terminal residue" evidence="1">
    <location>
        <position position="71"/>
    </location>
</feature>
<accession>A0A383C7K8</accession>
<gene>
    <name evidence="1" type="ORF">METZ01_LOCUS481028</name>
</gene>